<accession>H2Y0Y8</accession>
<dbReference type="EMBL" id="EAAA01000053">
    <property type="status" value="NOT_ANNOTATED_CDS"/>
    <property type="molecule type" value="Genomic_DNA"/>
</dbReference>
<evidence type="ECO:0000313" key="3">
    <source>
        <dbReference type="Proteomes" id="UP000008144"/>
    </source>
</evidence>
<feature type="transmembrane region" description="Helical" evidence="1">
    <location>
        <begin position="47"/>
        <end position="69"/>
    </location>
</feature>
<keyword evidence="1" id="KW-1133">Transmembrane helix</keyword>
<name>H2Y0Y8_CIOIN</name>
<sequence>MKTLINNLIVILYSLHNIANYINLASIGKIKEMESNMSSAVTHKISLLTRCFLFIILSYAFFQSFHFFLTFSPIGVFKHTHMNIIIFIVTSSLLYHRIHTVFFIIVFRILIQTMTRHIFFNFNKDQIPFIILLSKEVFLLKVYPTRIFKKFD</sequence>
<keyword evidence="1" id="KW-0472">Membrane</keyword>
<feature type="transmembrane region" description="Helical" evidence="1">
    <location>
        <begin position="84"/>
        <end position="111"/>
    </location>
</feature>
<reference evidence="2" key="4">
    <citation type="submission" date="2025-09" db="UniProtKB">
        <authorList>
            <consortium name="Ensembl"/>
        </authorList>
    </citation>
    <scope>IDENTIFICATION</scope>
</reference>
<reference evidence="2" key="3">
    <citation type="submission" date="2025-08" db="UniProtKB">
        <authorList>
            <consortium name="Ensembl"/>
        </authorList>
    </citation>
    <scope>IDENTIFICATION</scope>
</reference>
<proteinExistence type="predicted"/>
<organism evidence="2 3">
    <name type="scientific">Ciona intestinalis</name>
    <name type="common">Transparent sea squirt</name>
    <name type="synonym">Ascidia intestinalis</name>
    <dbReference type="NCBI Taxonomy" id="7719"/>
    <lineage>
        <taxon>Eukaryota</taxon>
        <taxon>Metazoa</taxon>
        <taxon>Chordata</taxon>
        <taxon>Tunicata</taxon>
        <taxon>Ascidiacea</taxon>
        <taxon>Phlebobranchia</taxon>
        <taxon>Cionidae</taxon>
        <taxon>Ciona</taxon>
    </lineage>
</organism>
<keyword evidence="1" id="KW-0812">Transmembrane</keyword>
<dbReference type="InParanoid" id="H2Y0Y8"/>
<feature type="transmembrane region" description="Helical" evidence="1">
    <location>
        <begin position="6"/>
        <end position="26"/>
    </location>
</feature>
<reference evidence="3" key="1">
    <citation type="journal article" date="2002" name="Science">
        <title>The draft genome of Ciona intestinalis: insights into chordate and vertebrate origins.</title>
        <authorList>
            <person name="Dehal P."/>
            <person name="Satou Y."/>
            <person name="Campbell R.K."/>
            <person name="Chapman J."/>
            <person name="Degnan B."/>
            <person name="De Tomaso A."/>
            <person name="Davidson B."/>
            <person name="Di Gregorio A."/>
            <person name="Gelpke M."/>
            <person name="Goodstein D.M."/>
            <person name="Harafuji N."/>
            <person name="Hastings K.E."/>
            <person name="Ho I."/>
            <person name="Hotta K."/>
            <person name="Huang W."/>
            <person name="Kawashima T."/>
            <person name="Lemaire P."/>
            <person name="Martinez D."/>
            <person name="Meinertzhagen I.A."/>
            <person name="Necula S."/>
            <person name="Nonaka M."/>
            <person name="Putnam N."/>
            <person name="Rash S."/>
            <person name="Saiga H."/>
            <person name="Satake M."/>
            <person name="Terry A."/>
            <person name="Yamada L."/>
            <person name="Wang H.G."/>
            <person name="Awazu S."/>
            <person name="Azumi K."/>
            <person name="Boore J."/>
            <person name="Branno M."/>
            <person name="Chin-Bow S."/>
            <person name="DeSantis R."/>
            <person name="Doyle S."/>
            <person name="Francino P."/>
            <person name="Keys D.N."/>
            <person name="Haga S."/>
            <person name="Hayashi H."/>
            <person name="Hino K."/>
            <person name="Imai K.S."/>
            <person name="Inaba K."/>
            <person name="Kano S."/>
            <person name="Kobayashi K."/>
            <person name="Kobayashi M."/>
            <person name="Lee B.I."/>
            <person name="Makabe K.W."/>
            <person name="Manohar C."/>
            <person name="Matassi G."/>
            <person name="Medina M."/>
            <person name="Mochizuki Y."/>
            <person name="Mount S."/>
            <person name="Morishita T."/>
            <person name="Miura S."/>
            <person name="Nakayama A."/>
            <person name="Nishizaka S."/>
            <person name="Nomoto H."/>
            <person name="Ohta F."/>
            <person name="Oishi K."/>
            <person name="Rigoutsos I."/>
            <person name="Sano M."/>
            <person name="Sasaki A."/>
            <person name="Sasakura Y."/>
            <person name="Shoguchi E."/>
            <person name="Shin-i T."/>
            <person name="Spagnuolo A."/>
            <person name="Stainier D."/>
            <person name="Suzuki M.M."/>
            <person name="Tassy O."/>
            <person name="Takatori N."/>
            <person name="Tokuoka M."/>
            <person name="Yagi K."/>
            <person name="Yoshizaki F."/>
            <person name="Wada S."/>
            <person name="Zhang C."/>
            <person name="Hyatt P.D."/>
            <person name="Larimer F."/>
            <person name="Detter C."/>
            <person name="Doggett N."/>
            <person name="Glavina T."/>
            <person name="Hawkins T."/>
            <person name="Richardson P."/>
            <person name="Lucas S."/>
            <person name="Kohara Y."/>
            <person name="Levine M."/>
            <person name="Satoh N."/>
            <person name="Rokhsar D.S."/>
        </authorList>
    </citation>
    <scope>NUCLEOTIDE SEQUENCE [LARGE SCALE GENOMIC DNA]</scope>
</reference>
<keyword evidence="3" id="KW-1185">Reference proteome</keyword>
<evidence type="ECO:0000256" key="1">
    <source>
        <dbReference type="SAM" id="Phobius"/>
    </source>
</evidence>
<protein>
    <submittedName>
        <fullName evidence="2">Uncharacterized protein</fullName>
    </submittedName>
</protein>
<evidence type="ECO:0000313" key="2">
    <source>
        <dbReference type="Ensembl" id="ENSCINP00000035572.1"/>
    </source>
</evidence>
<dbReference type="Ensembl" id="ENSCINT00000034934.1">
    <property type="protein sequence ID" value="ENSCINP00000035572.1"/>
    <property type="gene ID" value="ENSCING00000021051.1"/>
</dbReference>
<reference evidence="2" key="2">
    <citation type="journal article" date="2008" name="Genome Biol.">
        <title>Improved genome assembly and evidence-based global gene model set for the chordate Ciona intestinalis: new insight into intron and operon populations.</title>
        <authorList>
            <person name="Satou Y."/>
            <person name="Mineta K."/>
            <person name="Ogasawara M."/>
            <person name="Sasakura Y."/>
            <person name="Shoguchi E."/>
            <person name="Ueno K."/>
            <person name="Yamada L."/>
            <person name="Matsumoto J."/>
            <person name="Wasserscheid J."/>
            <person name="Dewar K."/>
            <person name="Wiley G.B."/>
            <person name="Macmil S.L."/>
            <person name="Roe B.A."/>
            <person name="Zeller R.W."/>
            <person name="Hastings K.E."/>
            <person name="Lemaire P."/>
            <person name="Lindquist E."/>
            <person name="Endo T."/>
            <person name="Hotta K."/>
            <person name="Inaba K."/>
        </authorList>
    </citation>
    <scope>NUCLEOTIDE SEQUENCE [LARGE SCALE GENOMIC DNA]</scope>
    <source>
        <strain evidence="2">wild type</strain>
    </source>
</reference>
<dbReference type="HOGENOM" id="CLU_1721704_0_0_1"/>
<dbReference type="AlphaFoldDB" id="H2Y0Y8"/>
<dbReference type="Proteomes" id="UP000008144">
    <property type="component" value="Chromosome 1"/>
</dbReference>